<sequence>MSQKKYFTVTEANSFVDRLLTDIPRIQELLGSLSNDFEDVKHAQKKANLNGGSLQGGAYLEKAVLFQDMIKRLESDGCILKGVQNGLVDFLHEREGREVYLCWRYPERKIEYWHEIDGGFAGRQKIE</sequence>
<name>A0A7T0C3B4_9BACT</name>
<accession>A0A7T0C3B4</accession>
<protein>
    <submittedName>
        <fullName evidence="1">DUF2203 domain-containing protein</fullName>
    </submittedName>
</protein>
<dbReference type="KEGG" id="nva:G3M78_10180"/>
<proteinExistence type="predicted"/>
<dbReference type="PIRSF" id="PIRSF016498">
    <property type="entry name" value="UCP016498"/>
    <property type="match status" value="1"/>
</dbReference>
<evidence type="ECO:0000313" key="2">
    <source>
        <dbReference type="Proteomes" id="UP000594464"/>
    </source>
</evidence>
<reference evidence="2" key="1">
    <citation type="submission" date="2020-02" db="EMBL/GenBank/DDBJ databases">
        <title>Genomic and physiological characterization of two novel Nitrospinaceae genera.</title>
        <authorList>
            <person name="Mueller A.J."/>
            <person name="Jung M.-Y."/>
            <person name="Strachan C.R."/>
            <person name="Herbold C.W."/>
            <person name="Kirkegaard R.H."/>
            <person name="Daims H."/>
        </authorList>
    </citation>
    <scope>NUCLEOTIDE SEQUENCE [LARGE SCALE GENOMIC DNA]</scope>
</reference>
<dbReference type="InterPro" id="IPR018699">
    <property type="entry name" value="DUF2203"/>
</dbReference>
<dbReference type="AlphaFoldDB" id="A0A7T0C3B4"/>
<dbReference type="EMBL" id="CP048620">
    <property type="protein sequence ID" value="QPJ65738.1"/>
    <property type="molecule type" value="Genomic_DNA"/>
</dbReference>
<organism evidence="1 2">
    <name type="scientific">Candidatus Nitrohelix vancouverensis</name>
    <dbReference type="NCBI Taxonomy" id="2705534"/>
    <lineage>
        <taxon>Bacteria</taxon>
        <taxon>Pseudomonadati</taxon>
        <taxon>Nitrospinota/Tectimicrobiota group</taxon>
        <taxon>Nitrospinota</taxon>
        <taxon>Nitrospinia</taxon>
        <taxon>Nitrospinales</taxon>
        <taxon>Nitrospinaceae</taxon>
        <taxon>Candidatus Nitrohelix</taxon>
    </lineage>
</organism>
<dbReference type="Proteomes" id="UP000594464">
    <property type="component" value="Chromosome"/>
</dbReference>
<gene>
    <name evidence="1" type="ORF">G3M78_10180</name>
</gene>
<evidence type="ECO:0000313" key="1">
    <source>
        <dbReference type="EMBL" id="QPJ65738.1"/>
    </source>
</evidence>
<dbReference type="Pfam" id="PF09969">
    <property type="entry name" value="DUF2203"/>
    <property type="match status" value="1"/>
</dbReference>